<feature type="coiled-coil region" evidence="1">
    <location>
        <begin position="507"/>
        <end position="598"/>
    </location>
</feature>
<evidence type="ECO:0000313" key="5">
    <source>
        <dbReference type="Proteomes" id="UP001381693"/>
    </source>
</evidence>
<evidence type="ECO:0000256" key="3">
    <source>
        <dbReference type="SAM" id="SignalP"/>
    </source>
</evidence>
<protein>
    <submittedName>
        <fullName evidence="4">Uncharacterized protein</fullName>
    </submittedName>
</protein>
<reference evidence="4 5" key="1">
    <citation type="submission" date="2023-11" db="EMBL/GenBank/DDBJ databases">
        <title>Halocaridina rubra genome assembly.</title>
        <authorList>
            <person name="Smith C."/>
        </authorList>
    </citation>
    <scope>NUCLEOTIDE SEQUENCE [LARGE SCALE GENOMIC DNA]</scope>
    <source>
        <strain evidence="4">EP-1</strain>
        <tissue evidence="4">Whole</tissue>
    </source>
</reference>
<feature type="compositionally biased region" description="Polar residues" evidence="2">
    <location>
        <begin position="234"/>
        <end position="244"/>
    </location>
</feature>
<dbReference type="Proteomes" id="UP001381693">
    <property type="component" value="Unassembled WGS sequence"/>
</dbReference>
<feature type="compositionally biased region" description="Basic and acidic residues" evidence="2">
    <location>
        <begin position="82"/>
        <end position="100"/>
    </location>
</feature>
<keyword evidence="3" id="KW-0732">Signal</keyword>
<evidence type="ECO:0000256" key="1">
    <source>
        <dbReference type="SAM" id="Coils"/>
    </source>
</evidence>
<feature type="chain" id="PRO_5042929672" evidence="3">
    <location>
        <begin position="20"/>
        <end position="628"/>
    </location>
</feature>
<keyword evidence="5" id="KW-1185">Reference proteome</keyword>
<dbReference type="EMBL" id="JAXCGZ010000698">
    <property type="protein sequence ID" value="KAK7085643.1"/>
    <property type="molecule type" value="Genomic_DNA"/>
</dbReference>
<feature type="coiled-coil region" evidence="1">
    <location>
        <begin position="323"/>
        <end position="357"/>
    </location>
</feature>
<feature type="compositionally biased region" description="Low complexity" evidence="2">
    <location>
        <begin position="57"/>
        <end position="67"/>
    </location>
</feature>
<feature type="region of interest" description="Disordered" evidence="2">
    <location>
        <begin position="390"/>
        <end position="503"/>
    </location>
</feature>
<accession>A0AAN9AEB7</accession>
<name>A0AAN9AEB7_HALRR</name>
<sequence>MIGLVSITHLLSTTAPAFASFSHVNHSNTGLGQEASTMPAAVSSLPCTPLEEEERPLSSLSTASKSSRIPRLTRSVSLRLKPTSDNRTTPESKYKCETRPVSRTTNRGIVRSASFVTSRGMGGTSPPSLSSSSMTSSYHHPSSSASSPRVLSSASSRGMGHLTPETPRRFSYNTSTTSSFSRRLTSTVERKTHSYAGLGPYAWNYPNQHRRPNFLPISSASCKSYGPPSLPLTPASQPDTPSRSPETDLDDGGGEADSVKSFGSVNSALSCDAAIARQNHHGSVTGGYNSGSCWGSGRNKSSKYVLHCRHSHELDPDTYLTPTQRAARKIRELKAQLAEARREVQARDTEISRLTRELVELRLLKARNQKDESTNAIEEGSQTLVILPNEGREEVHPEATVGNTLISKTSSTPSEGSEPELSRLMDNLNTDSGVSNIPAASPAGGSVAETTEDSVDLTRSLADSGNYDDLTSPCLSSRDPFEASRNSLRGRPTDGDEDEVDPWAAVEETESRLREEYERHVDQLKRNHMDEYHELKEKHNDRVESLLSKLSDANLKYFELRPLYDRSQEKTRELEREITKLKEELTEAELRHQKMYLQMFLKGQQAAKLQADSDLVMFETYNTSFRVD</sequence>
<evidence type="ECO:0000313" key="4">
    <source>
        <dbReference type="EMBL" id="KAK7085643.1"/>
    </source>
</evidence>
<feature type="signal peptide" evidence="3">
    <location>
        <begin position="1"/>
        <end position="19"/>
    </location>
</feature>
<proteinExistence type="predicted"/>
<feature type="compositionally biased region" description="Low complexity" evidence="2">
    <location>
        <begin position="124"/>
        <end position="157"/>
    </location>
</feature>
<dbReference type="Pfam" id="PF15290">
    <property type="entry name" value="Syntaphilin"/>
    <property type="match status" value="1"/>
</dbReference>
<feature type="region of interest" description="Disordered" evidence="2">
    <location>
        <begin position="226"/>
        <end position="259"/>
    </location>
</feature>
<dbReference type="AlphaFoldDB" id="A0AAN9AEB7"/>
<organism evidence="4 5">
    <name type="scientific">Halocaridina rubra</name>
    <name type="common">Hawaiian red shrimp</name>
    <dbReference type="NCBI Taxonomy" id="373956"/>
    <lineage>
        <taxon>Eukaryota</taxon>
        <taxon>Metazoa</taxon>
        <taxon>Ecdysozoa</taxon>
        <taxon>Arthropoda</taxon>
        <taxon>Crustacea</taxon>
        <taxon>Multicrustacea</taxon>
        <taxon>Malacostraca</taxon>
        <taxon>Eumalacostraca</taxon>
        <taxon>Eucarida</taxon>
        <taxon>Decapoda</taxon>
        <taxon>Pleocyemata</taxon>
        <taxon>Caridea</taxon>
        <taxon>Atyoidea</taxon>
        <taxon>Atyidae</taxon>
        <taxon>Halocaridina</taxon>
    </lineage>
</organism>
<comment type="caution">
    <text evidence="4">The sequence shown here is derived from an EMBL/GenBank/DDBJ whole genome shotgun (WGS) entry which is preliminary data.</text>
</comment>
<feature type="compositionally biased region" description="Low complexity" evidence="2">
    <location>
        <begin position="407"/>
        <end position="416"/>
    </location>
</feature>
<gene>
    <name evidence="4" type="ORF">SK128_028098</name>
</gene>
<dbReference type="InterPro" id="IPR028197">
    <property type="entry name" value="Syntaphilin/Syntabulin"/>
</dbReference>
<feature type="compositionally biased region" description="Low complexity" evidence="2">
    <location>
        <begin position="169"/>
        <end position="187"/>
    </location>
</feature>
<evidence type="ECO:0000256" key="2">
    <source>
        <dbReference type="SAM" id="MobiDB-lite"/>
    </source>
</evidence>
<feature type="region of interest" description="Disordered" evidence="2">
    <location>
        <begin position="49"/>
        <end position="188"/>
    </location>
</feature>
<keyword evidence="1" id="KW-0175">Coiled coil</keyword>